<dbReference type="OrthoDB" id="1524857at2"/>
<dbReference type="Gene3D" id="3.40.390.70">
    <property type="match status" value="1"/>
</dbReference>
<dbReference type="EMBL" id="PUHY01000005">
    <property type="protein sequence ID" value="PQO37437.1"/>
    <property type="molecule type" value="Genomic_DNA"/>
</dbReference>
<organism evidence="1 2">
    <name type="scientific">Blastopirellula marina</name>
    <dbReference type="NCBI Taxonomy" id="124"/>
    <lineage>
        <taxon>Bacteria</taxon>
        <taxon>Pseudomonadati</taxon>
        <taxon>Planctomycetota</taxon>
        <taxon>Planctomycetia</taxon>
        <taxon>Pirellulales</taxon>
        <taxon>Pirellulaceae</taxon>
        <taxon>Blastopirellula</taxon>
    </lineage>
</organism>
<reference evidence="1 2" key="1">
    <citation type="submission" date="2018-02" db="EMBL/GenBank/DDBJ databases">
        <title>Comparative genomes isolates from brazilian mangrove.</title>
        <authorList>
            <person name="Araujo J.E."/>
            <person name="Taketani R.G."/>
            <person name="Silva M.C.P."/>
            <person name="Loureco M.V."/>
            <person name="Andreote F.D."/>
        </authorList>
    </citation>
    <scope>NUCLEOTIDE SEQUENCE [LARGE SCALE GENOMIC DNA]</scope>
    <source>
        <strain evidence="1 2">Hex-1 MGV</strain>
    </source>
</reference>
<name>A0A2S8FZ12_9BACT</name>
<proteinExistence type="predicted"/>
<accession>A0A2S8FZ12</accession>
<dbReference type="RefSeq" id="WP_105328686.1">
    <property type="nucleotide sequence ID" value="NZ_PUHY01000005.1"/>
</dbReference>
<dbReference type="AlphaFoldDB" id="A0A2S8FZ12"/>
<protein>
    <submittedName>
        <fullName evidence="1">Uncharacterized protein</fullName>
    </submittedName>
</protein>
<gene>
    <name evidence="1" type="ORF">C5Y83_05700</name>
</gene>
<dbReference type="Proteomes" id="UP000238322">
    <property type="component" value="Unassembled WGS sequence"/>
</dbReference>
<sequence length="272" mass="31396">MALLGSRQIVPAVILMLLASSSLAWSDELEQLDLVELRDAYTFDLQVARGLLEEDCRYGKIRGQAVSQKQLDNYLKVFLPEIKLYPPKLVEKAKVRRIVLCCDLHFAGQKRSAIPSWENETMYYDVVSWATTSYKQLVIHHELFHMIDVHDDGRIYQDDAWARLLPDSFQYGTGGRNAQGDRTMSHLTDKVAGFLSKYATTGIEEDKAETFAHMLLHPRYLDQRAETEALLAAKMFYMRRLLKQFCDDMDNDFWTHVKSIPRPDDTKLRSPS</sequence>
<evidence type="ECO:0000313" key="1">
    <source>
        <dbReference type="EMBL" id="PQO37437.1"/>
    </source>
</evidence>
<comment type="caution">
    <text evidence="1">The sequence shown here is derived from an EMBL/GenBank/DDBJ whole genome shotgun (WGS) entry which is preliminary data.</text>
</comment>
<evidence type="ECO:0000313" key="2">
    <source>
        <dbReference type="Proteomes" id="UP000238322"/>
    </source>
</evidence>